<gene>
    <name evidence="4" type="ORF">DFR27_1236</name>
</gene>
<accession>A0A3M0A9W9</accession>
<feature type="transmembrane region" description="Helical" evidence="3">
    <location>
        <begin position="60"/>
        <end position="80"/>
    </location>
</feature>
<protein>
    <submittedName>
        <fullName evidence="4">Uncharacterized protein</fullName>
    </submittedName>
</protein>
<name>A0A3M0A9W9_9GAMM</name>
<dbReference type="Proteomes" id="UP000267187">
    <property type="component" value="Unassembled WGS sequence"/>
</dbReference>
<keyword evidence="5" id="KW-1185">Reference proteome</keyword>
<evidence type="ECO:0000313" key="4">
    <source>
        <dbReference type="EMBL" id="RMA81416.1"/>
    </source>
</evidence>
<keyword evidence="3" id="KW-0472">Membrane</keyword>
<evidence type="ECO:0000256" key="3">
    <source>
        <dbReference type="SAM" id="Phobius"/>
    </source>
</evidence>
<keyword evidence="1" id="KW-0175">Coiled coil</keyword>
<keyword evidence="3" id="KW-0812">Transmembrane</keyword>
<dbReference type="EMBL" id="REFJ01000002">
    <property type="protein sequence ID" value="RMA81416.1"/>
    <property type="molecule type" value="Genomic_DNA"/>
</dbReference>
<dbReference type="RefSeq" id="WP_121876558.1">
    <property type="nucleotide sequence ID" value="NZ_REFJ01000002.1"/>
</dbReference>
<sequence length="267" mass="28985">MSDRDMNDPIVVPSMKLDKDDVRAGQTKPQRSAIKRSVSNTAKTKTSGAEATSKGLANTVGLIAIVLVVIMAVVTAYLFYQQAQHSKALEAQIAELSLALQDVAVNTAALTEEAEEAHQFASSEIRKLWGVAYDRNRSAIASNTTAIARLETSLASTSSQVQQAARSAGESGSAVERLQSELASKDVLVTEANQRALLLGEVIQEQQFTMQQLSDRIADLERQNALANSELSRRIEQTEALANGFDAYRQTVNRQLNELRNQLPAGQ</sequence>
<evidence type="ECO:0000313" key="5">
    <source>
        <dbReference type="Proteomes" id="UP000267187"/>
    </source>
</evidence>
<feature type="compositionally biased region" description="Polar residues" evidence="2">
    <location>
        <begin position="37"/>
        <end position="50"/>
    </location>
</feature>
<proteinExistence type="predicted"/>
<evidence type="ECO:0000256" key="1">
    <source>
        <dbReference type="SAM" id="Coils"/>
    </source>
</evidence>
<feature type="coiled-coil region" evidence="1">
    <location>
        <begin position="175"/>
        <end position="237"/>
    </location>
</feature>
<reference evidence="4 5" key="1">
    <citation type="submission" date="2018-10" db="EMBL/GenBank/DDBJ databases">
        <title>Genomic Encyclopedia of Type Strains, Phase IV (KMG-IV): sequencing the most valuable type-strain genomes for metagenomic binning, comparative biology and taxonomic classification.</title>
        <authorList>
            <person name="Goeker M."/>
        </authorList>
    </citation>
    <scope>NUCLEOTIDE SEQUENCE [LARGE SCALE GENOMIC DNA]</scope>
    <source>
        <strain evidence="4 5">DSM 25080</strain>
    </source>
</reference>
<dbReference type="OrthoDB" id="5700790at2"/>
<dbReference type="AlphaFoldDB" id="A0A3M0A9W9"/>
<evidence type="ECO:0000256" key="2">
    <source>
        <dbReference type="SAM" id="MobiDB-lite"/>
    </source>
</evidence>
<comment type="caution">
    <text evidence="4">The sequence shown here is derived from an EMBL/GenBank/DDBJ whole genome shotgun (WGS) entry which is preliminary data.</text>
</comment>
<organism evidence="4 5">
    <name type="scientific">Umboniibacter marinipuniceus</name>
    <dbReference type="NCBI Taxonomy" id="569599"/>
    <lineage>
        <taxon>Bacteria</taxon>
        <taxon>Pseudomonadati</taxon>
        <taxon>Pseudomonadota</taxon>
        <taxon>Gammaproteobacteria</taxon>
        <taxon>Cellvibrionales</taxon>
        <taxon>Cellvibrionaceae</taxon>
        <taxon>Umboniibacter</taxon>
    </lineage>
</organism>
<feature type="region of interest" description="Disordered" evidence="2">
    <location>
        <begin position="1"/>
        <end position="50"/>
    </location>
</feature>
<keyword evidence="3" id="KW-1133">Transmembrane helix</keyword>